<feature type="domain" description="Glycosyl transferase family 1" evidence="2">
    <location>
        <begin position="211"/>
        <end position="366"/>
    </location>
</feature>
<comment type="caution">
    <text evidence="3">The sequence shown here is derived from an EMBL/GenBank/DDBJ whole genome shotgun (WGS) entry which is preliminary data.</text>
</comment>
<evidence type="ECO:0000259" key="2">
    <source>
        <dbReference type="Pfam" id="PF00534"/>
    </source>
</evidence>
<name>A0A178L630_9PSED</name>
<dbReference type="RefSeq" id="WP_064309149.1">
    <property type="nucleotide sequence ID" value="NZ_LWCR01000056.1"/>
</dbReference>
<dbReference type="InterPro" id="IPR001296">
    <property type="entry name" value="Glyco_trans_1"/>
</dbReference>
<evidence type="ECO:0000256" key="1">
    <source>
        <dbReference type="ARBA" id="ARBA00022679"/>
    </source>
</evidence>
<accession>A0A178L630</accession>
<dbReference type="Pfam" id="PF00534">
    <property type="entry name" value="Glycos_transf_1"/>
    <property type="match status" value="1"/>
</dbReference>
<organism evidence="3 4">
    <name type="scientific">Pseudomonas oryzihabitans</name>
    <dbReference type="NCBI Taxonomy" id="47885"/>
    <lineage>
        <taxon>Bacteria</taxon>
        <taxon>Pseudomonadati</taxon>
        <taxon>Pseudomonadota</taxon>
        <taxon>Gammaproteobacteria</taxon>
        <taxon>Pseudomonadales</taxon>
        <taxon>Pseudomonadaceae</taxon>
        <taxon>Pseudomonas</taxon>
    </lineage>
</organism>
<dbReference type="GO" id="GO:0016757">
    <property type="term" value="F:glycosyltransferase activity"/>
    <property type="evidence" value="ECO:0007669"/>
    <property type="project" value="InterPro"/>
</dbReference>
<dbReference type="AlphaFoldDB" id="A0A178L630"/>
<dbReference type="FunFam" id="3.40.50.2000:FF:000119">
    <property type="entry name" value="Glycosyl transferase group 1"/>
    <property type="match status" value="1"/>
</dbReference>
<reference evidence="3 4" key="1">
    <citation type="submission" date="2016-04" db="EMBL/GenBank/DDBJ databases">
        <title>Draft Genome Sequences of Staphylococcus capitis Strain H36, S. capitis Strain H65, S. cohnii Strain H62, S. hominis Strain H69, Mycobacterium iranicum Strain H39, Plantibacter sp. Strain H53, Pseudomonas oryzihabitans Strain H72, and Microbacterium sp. Strain H83, isolated from residential settings.</title>
        <authorList>
            <person name="Lymperopoulou D."/>
            <person name="Adams R.I."/>
            <person name="Lindow S."/>
            <person name="Coil D.A."/>
            <person name="Jospin G."/>
            <person name="Eisen J.A."/>
        </authorList>
    </citation>
    <scope>NUCLEOTIDE SEQUENCE [LARGE SCALE GENOMIC DNA]</scope>
    <source>
        <strain evidence="3 4">H72</strain>
    </source>
</reference>
<dbReference type="SUPFAM" id="SSF53756">
    <property type="entry name" value="UDP-Glycosyltransferase/glycogen phosphorylase"/>
    <property type="match status" value="1"/>
</dbReference>
<dbReference type="PANTHER" id="PTHR46401">
    <property type="entry name" value="GLYCOSYLTRANSFERASE WBBK-RELATED"/>
    <property type="match status" value="1"/>
</dbReference>
<protein>
    <recommendedName>
        <fullName evidence="2">Glycosyl transferase family 1 domain-containing protein</fullName>
    </recommendedName>
</protein>
<gene>
    <name evidence="3" type="ORF">A4V15_07500</name>
</gene>
<keyword evidence="1" id="KW-0808">Transferase</keyword>
<dbReference type="Gene3D" id="3.40.50.2000">
    <property type="entry name" value="Glycogen Phosphorylase B"/>
    <property type="match status" value="2"/>
</dbReference>
<dbReference type="PANTHER" id="PTHR46401:SF2">
    <property type="entry name" value="GLYCOSYLTRANSFERASE WBBK-RELATED"/>
    <property type="match status" value="1"/>
</dbReference>
<dbReference type="OrthoDB" id="9801609at2"/>
<dbReference type="Proteomes" id="UP000078356">
    <property type="component" value="Unassembled WGS sequence"/>
</dbReference>
<evidence type="ECO:0000313" key="4">
    <source>
        <dbReference type="Proteomes" id="UP000078356"/>
    </source>
</evidence>
<proteinExistence type="predicted"/>
<dbReference type="CDD" id="cd03809">
    <property type="entry name" value="GT4_MtfB-like"/>
    <property type="match status" value="1"/>
</dbReference>
<sequence>MKVFVSINVLKPPMTGIGRYTLHLLEELLADPAIEDVKGFGDEGFLDREALRHKVIALGQALPPSSVHQGLGKLRRWLGHRPWLRRLYRHRLNSRFLQGKAQLSGYVYWEPGYYMLPLDGPSVATLYDLSHVRHPELHPPARIEEMRRLIPDTLARATRLITISDFTRQELLDELKPAQPIDLVSPGVSRGYAEVSSEQQQACRLAYDLPEHFTLSVATLEPRKNLAELLRAFALLPQPLRQRYPLVLAGAPGWDSTELQQLIEQLSAAHELRYLGYVDQRHMPALYANATVLVYPSLYEGYGMPVAEAMATGCPVVTSNVSSMPEVAGDAALLVDPRDRSAIAATLQQVLESPELRAHLATAGRHRTADMHWAARAIALRESLLAAQQMA</sequence>
<dbReference type="GO" id="GO:0009103">
    <property type="term" value="P:lipopolysaccharide biosynthetic process"/>
    <property type="evidence" value="ECO:0007669"/>
    <property type="project" value="TreeGrafter"/>
</dbReference>
<evidence type="ECO:0000313" key="3">
    <source>
        <dbReference type="EMBL" id="OAN24891.1"/>
    </source>
</evidence>
<dbReference type="EMBL" id="LWCR01000056">
    <property type="protein sequence ID" value="OAN24891.1"/>
    <property type="molecule type" value="Genomic_DNA"/>
</dbReference>